<accession>A0A232EKC8</accession>
<dbReference type="AlphaFoldDB" id="A0A232EKC8"/>
<gene>
    <name evidence="1" type="ORF">TSAR_011190</name>
</gene>
<proteinExistence type="predicted"/>
<organism evidence="1 2">
    <name type="scientific">Trichomalopsis sarcophagae</name>
    <dbReference type="NCBI Taxonomy" id="543379"/>
    <lineage>
        <taxon>Eukaryota</taxon>
        <taxon>Metazoa</taxon>
        <taxon>Ecdysozoa</taxon>
        <taxon>Arthropoda</taxon>
        <taxon>Hexapoda</taxon>
        <taxon>Insecta</taxon>
        <taxon>Pterygota</taxon>
        <taxon>Neoptera</taxon>
        <taxon>Endopterygota</taxon>
        <taxon>Hymenoptera</taxon>
        <taxon>Apocrita</taxon>
        <taxon>Proctotrupomorpha</taxon>
        <taxon>Chalcidoidea</taxon>
        <taxon>Pteromalidae</taxon>
        <taxon>Pteromalinae</taxon>
        <taxon>Trichomalopsis</taxon>
    </lineage>
</organism>
<dbReference type="Proteomes" id="UP000215335">
    <property type="component" value="Unassembled WGS sequence"/>
</dbReference>
<comment type="caution">
    <text evidence="1">The sequence shown here is derived from an EMBL/GenBank/DDBJ whole genome shotgun (WGS) entry which is preliminary data.</text>
</comment>
<name>A0A232EKC8_9HYME</name>
<keyword evidence="2" id="KW-1185">Reference proteome</keyword>
<dbReference type="EMBL" id="NNAY01003820">
    <property type="protein sequence ID" value="OXU18803.1"/>
    <property type="molecule type" value="Genomic_DNA"/>
</dbReference>
<protein>
    <submittedName>
        <fullName evidence="1">Uncharacterized protein</fullName>
    </submittedName>
</protein>
<evidence type="ECO:0000313" key="1">
    <source>
        <dbReference type="EMBL" id="OXU18803.1"/>
    </source>
</evidence>
<sequence length="185" mass="20722">MVIWDETQLYLFLLIERALGLLIPKVCSRPSHRRFPRATSVYQAVLSTMRTSQRYRIRSTTLAPAFFLSQSALVPTDSHSEVSLSASSTFNRILGTDALAHSDNRGCLTKTPFNAVDPRLRVTGCSTDTPGRCPGATEVVCTLNRQTCTIKLSTNLTHIKPRRRILVYKQNICPNISLKQNTEKL</sequence>
<reference evidence="1 2" key="1">
    <citation type="journal article" date="2017" name="Curr. Biol.">
        <title>The Evolution of Venom by Co-option of Single-Copy Genes.</title>
        <authorList>
            <person name="Martinson E.O."/>
            <person name="Mrinalini"/>
            <person name="Kelkar Y.D."/>
            <person name="Chang C.H."/>
            <person name="Werren J.H."/>
        </authorList>
    </citation>
    <scope>NUCLEOTIDE SEQUENCE [LARGE SCALE GENOMIC DNA]</scope>
    <source>
        <strain evidence="1 2">Alberta</strain>
        <tissue evidence="1">Whole body</tissue>
    </source>
</reference>
<evidence type="ECO:0000313" key="2">
    <source>
        <dbReference type="Proteomes" id="UP000215335"/>
    </source>
</evidence>